<dbReference type="PANTHER" id="PTHR45527:SF1">
    <property type="entry name" value="FATTY ACID SYNTHASE"/>
    <property type="match status" value="1"/>
</dbReference>
<dbReference type="SUPFAM" id="SSF56801">
    <property type="entry name" value="Acetyl-CoA synthetase-like"/>
    <property type="match status" value="1"/>
</dbReference>
<dbReference type="InterPro" id="IPR009081">
    <property type="entry name" value="PP-bd_ACP"/>
</dbReference>
<reference evidence="6" key="1">
    <citation type="submission" date="2016-03" db="EMBL/GenBank/DDBJ databases">
        <title>Complete genome sequence of the type strain Actinoalloteichus hymeniacidonis DSM 45092.</title>
        <authorList>
            <person name="Schaffert L."/>
            <person name="Albersmeier A."/>
            <person name="Winkler A."/>
            <person name="Kalinowski J."/>
            <person name="Zotchev S."/>
            <person name="Ruckert C."/>
        </authorList>
    </citation>
    <scope>NUCLEOTIDE SEQUENCE [LARGE SCALE GENOMIC DNA]</scope>
    <source>
        <strain evidence="6">HPA177(T) (DSM 45092(T))</strain>
    </source>
</reference>
<dbReference type="GO" id="GO:0003824">
    <property type="term" value="F:catalytic activity"/>
    <property type="evidence" value="ECO:0007669"/>
    <property type="project" value="InterPro"/>
</dbReference>
<dbReference type="Pfam" id="PF00668">
    <property type="entry name" value="Condensation"/>
    <property type="match status" value="1"/>
</dbReference>
<dbReference type="InterPro" id="IPR000873">
    <property type="entry name" value="AMP-dep_synth/lig_dom"/>
</dbReference>
<dbReference type="AlphaFoldDB" id="A0AAC9MWZ8"/>
<organism evidence="5 6">
    <name type="scientific">Actinoalloteichus hymeniacidonis</name>
    <dbReference type="NCBI Taxonomy" id="340345"/>
    <lineage>
        <taxon>Bacteria</taxon>
        <taxon>Bacillati</taxon>
        <taxon>Actinomycetota</taxon>
        <taxon>Actinomycetes</taxon>
        <taxon>Pseudonocardiales</taxon>
        <taxon>Pseudonocardiaceae</taxon>
        <taxon>Actinoalloteichus</taxon>
    </lineage>
</organism>
<evidence type="ECO:0000256" key="2">
    <source>
        <dbReference type="ARBA" id="ARBA00022450"/>
    </source>
</evidence>
<dbReference type="Gene3D" id="3.30.300.30">
    <property type="match status" value="1"/>
</dbReference>
<dbReference type="KEGG" id="ahm:TL08_05010"/>
<dbReference type="Gene3D" id="3.40.50.980">
    <property type="match status" value="2"/>
</dbReference>
<dbReference type="SUPFAM" id="SSF47336">
    <property type="entry name" value="ACP-like"/>
    <property type="match status" value="1"/>
</dbReference>
<dbReference type="Proteomes" id="UP000095210">
    <property type="component" value="Chromosome"/>
</dbReference>
<dbReference type="GO" id="GO:0044550">
    <property type="term" value="P:secondary metabolite biosynthetic process"/>
    <property type="evidence" value="ECO:0007669"/>
    <property type="project" value="TreeGrafter"/>
</dbReference>
<keyword evidence="3" id="KW-0597">Phosphoprotein</keyword>
<dbReference type="EMBL" id="CP014859">
    <property type="protein sequence ID" value="AOS61830.1"/>
    <property type="molecule type" value="Genomic_DNA"/>
</dbReference>
<accession>A0AAC9MWZ8</accession>
<dbReference type="InterPro" id="IPR020806">
    <property type="entry name" value="PKS_PP-bd"/>
</dbReference>
<dbReference type="SUPFAM" id="SSF52777">
    <property type="entry name" value="CoA-dependent acyltransferases"/>
    <property type="match status" value="2"/>
</dbReference>
<dbReference type="Gene3D" id="3.30.559.10">
    <property type="entry name" value="Chloramphenicol acetyltransferase-like domain"/>
    <property type="match status" value="1"/>
</dbReference>
<dbReference type="Gene3D" id="1.10.1200.10">
    <property type="entry name" value="ACP-like"/>
    <property type="match status" value="1"/>
</dbReference>
<protein>
    <submittedName>
        <fullName evidence="5">Amino acid adenylation enzyme/thioester reductase family protein</fullName>
    </submittedName>
</protein>
<dbReference type="FunFam" id="2.30.38.10:FF:000001">
    <property type="entry name" value="Non-ribosomal peptide synthetase PvdI"/>
    <property type="match status" value="1"/>
</dbReference>
<dbReference type="InterPro" id="IPR001242">
    <property type="entry name" value="Condensation_dom"/>
</dbReference>
<dbReference type="InterPro" id="IPR023213">
    <property type="entry name" value="CAT-like_dom_sf"/>
</dbReference>
<dbReference type="CDD" id="cd19531">
    <property type="entry name" value="LCL_NRPS-like"/>
    <property type="match status" value="1"/>
</dbReference>
<comment type="cofactor">
    <cofactor evidence="1">
        <name>pantetheine 4'-phosphate</name>
        <dbReference type="ChEBI" id="CHEBI:47942"/>
    </cofactor>
</comment>
<keyword evidence="6" id="KW-1185">Reference proteome</keyword>
<evidence type="ECO:0000256" key="1">
    <source>
        <dbReference type="ARBA" id="ARBA00001957"/>
    </source>
</evidence>
<dbReference type="Pfam" id="PF00550">
    <property type="entry name" value="PP-binding"/>
    <property type="match status" value="1"/>
</dbReference>
<dbReference type="SMART" id="SM00823">
    <property type="entry name" value="PKS_PP"/>
    <property type="match status" value="1"/>
</dbReference>
<sequence length="1119" mass="122625">MTDDTAGGSHSARCEPALPPLIAEPAAAAESALSLQQEQIWFLHRLAPESVAHHALATIRITGAFDLDRLDRACTELGRRHEILRTGYPEVGGEPRQVVHPPQPVRATRFDIGDVRDGRSEALADIVAQELRRPFRITELPLLRWTVVRLADTEHELIVVRSDLLDDGRSFALLLREFTALYNADAQGIEIEQRTAMPPGQYRDFARWQRAALATSALGAQLAYWRERLADLPPLLDLPMDHPRPAAQSFRGETLRVELPTEIAAGIRAFCAAQRATPFEVMLAAFYTLLYRYTGQRDLCVGSWFPGRETPGTEELLGRFVNTVLLRCEVDATLGFRDLVAKVRAGVQDAKANELLPFTELIRVLNPAREAGRNPLTDVFFSMDDSPLPQLDLAGATGISTEHGNGSTKMDLNVRVLPSGPDPAAGAESADDRITMLWEYAADLFDPATVRRMADSWQRLLTDAITRPTAPLFELAVLSPQDRVLVLDEWNPERDQPTDDGPLVHHAVRAQARRTPDAPAIREGVREVGYAELVQRADSLAVILRDRGVRPRTVVGVCLPRGADLVIAELAVLFAGAAYLPLDPENPPARMADQYAAADAVLIITDSVVADRLPGDLRRLSMDRLPIAAQAVEDAPPDATTPDDLAYLIATSGSTGQPKIVMIEHGSLTNAVAWRCRRCELGTTDRIAQVASPGFDTSVMDIWPTLVSGATLYVPDQDTRLDPERLRTWLVDERITVTELPTALAERVLTLPWPAGPAMRTLITGGDRLRVRPAADLSFRVLNEYGPSEATATATAGEIEPVGVGQGPPDIGRPITGVAGYLLDAWRRPVPPGVTGELWIGGVGVARGYHGAAAITSERFVPDPFAAVPGRRMYRTGDLARHLPDGRIAFLGRRDRQIKLRGYRIEPAEIVEALRAHPEIVDAVVLATADGAGEKRLVAYLEAVDRPMLRQQVREHLADRLPRYMVPADFVLLDSLPLNRNGKVDERALPAPGPAERALDFRAPDTGTQRWLAEVWCTVLGLDRVGLDENFFDIGGHSLLLASVQRELAARGHELSIVTFFEYPTIHDLARFLDDRAGDAGRDAAESERAVRRGVGRARLNRRRAAVRSAGGVDAVGDR</sequence>
<dbReference type="InterPro" id="IPR020845">
    <property type="entry name" value="AMP-binding_CS"/>
</dbReference>
<dbReference type="NCBIfam" id="TIGR01733">
    <property type="entry name" value="AA-adenyl-dom"/>
    <property type="match status" value="1"/>
</dbReference>
<gene>
    <name evidence="5" type="ORF">TL08_05010</name>
</gene>
<dbReference type="InterPro" id="IPR025110">
    <property type="entry name" value="AMP-bd_C"/>
</dbReference>
<keyword evidence="2" id="KW-0596">Phosphopantetheine</keyword>
<dbReference type="RefSeq" id="WP_069846938.1">
    <property type="nucleotide sequence ID" value="NZ_CP014859.1"/>
</dbReference>
<dbReference type="Pfam" id="PF00501">
    <property type="entry name" value="AMP-binding"/>
    <property type="match status" value="1"/>
</dbReference>
<dbReference type="FunFam" id="3.30.300.30:FF:000010">
    <property type="entry name" value="Enterobactin synthetase component F"/>
    <property type="match status" value="1"/>
</dbReference>
<dbReference type="PROSITE" id="PS50075">
    <property type="entry name" value="CARRIER"/>
    <property type="match status" value="1"/>
</dbReference>
<evidence type="ECO:0000256" key="3">
    <source>
        <dbReference type="ARBA" id="ARBA00022553"/>
    </source>
</evidence>
<evidence type="ECO:0000313" key="5">
    <source>
        <dbReference type="EMBL" id="AOS61830.1"/>
    </source>
</evidence>
<dbReference type="PROSITE" id="PS00455">
    <property type="entry name" value="AMP_BINDING"/>
    <property type="match status" value="1"/>
</dbReference>
<dbReference type="GO" id="GO:0031177">
    <property type="term" value="F:phosphopantetheine binding"/>
    <property type="evidence" value="ECO:0007669"/>
    <property type="project" value="InterPro"/>
</dbReference>
<dbReference type="GO" id="GO:0005737">
    <property type="term" value="C:cytoplasm"/>
    <property type="evidence" value="ECO:0007669"/>
    <property type="project" value="TreeGrafter"/>
</dbReference>
<dbReference type="Pfam" id="PF13193">
    <property type="entry name" value="AMP-binding_C"/>
    <property type="match status" value="1"/>
</dbReference>
<dbReference type="Gene3D" id="2.30.38.10">
    <property type="entry name" value="Luciferase, Domain 3"/>
    <property type="match status" value="1"/>
</dbReference>
<dbReference type="Gene3D" id="3.30.559.30">
    <property type="entry name" value="Nonribosomal peptide synthetase, condensation domain"/>
    <property type="match status" value="1"/>
</dbReference>
<dbReference type="InterPro" id="IPR010071">
    <property type="entry name" value="AA_adenyl_dom"/>
</dbReference>
<name>A0AAC9MWZ8_9PSEU</name>
<proteinExistence type="predicted"/>
<dbReference type="CDD" id="cd05930">
    <property type="entry name" value="A_NRPS"/>
    <property type="match status" value="1"/>
</dbReference>
<dbReference type="GO" id="GO:0043041">
    <property type="term" value="P:amino acid activation for nonribosomal peptide biosynthetic process"/>
    <property type="evidence" value="ECO:0007669"/>
    <property type="project" value="TreeGrafter"/>
</dbReference>
<dbReference type="InterPro" id="IPR036736">
    <property type="entry name" value="ACP-like_sf"/>
</dbReference>
<dbReference type="InterPro" id="IPR045851">
    <property type="entry name" value="AMP-bd_C_sf"/>
</dbReference>
<evidence type="ECO:0000259" key="4">
    <source>
        <dbReference type="PROSITE" id="PS50075"/>
    </source>
</evidence>
<dbReference type="PANTHER" id="PTHR45527">
    <property type="entry name" value="NONRIBOSOMAL PEPTIDE SYNTHETASE"/>
    <property type="match status" value="1"/>
</dbReference>
<evidence type="ECO:0000313" key="6">
    <source>
        <dbReference type="Proteomes" id="UP000095210"/>
    </source>
</evidence>
<dbReference type="GO" id="GO:0008610">
    <property type="term" value="P:lipid biosynthetic process"/>
    <property type="evidence" value="ECO:0007669"/>
    <property type="project" value="UniProtKB-ARBA"/>
</dbReference>
<feature type="domain" description="Carrier" evidence="4">
    <location>
        <begin position="1003"/>
        <end position="1077"/>
    </location>
</feature>